<evidence type="ECO:0000256" key="1">
    <source>
        <dbReference type="SAM" id="MobiDB-lite"/>
    </source>
</evidence>
<feature type="region of interest" description="Disordered" evidence="1">
    <location>
        <begin position="1"/>
        <end position="22"/>
    </location>
</feature>
<organism evidence="2 3">
    <name type="scientific">Caulobacter phage Seuss</name>
    <dbReference type="NCBI Taxonomy" id="1675601"/>
    <lineage>
        <taxon>Viruses</taxon>
        <taxon>Duplodnaviria</taxon>
        <taxon>Heunggongvirae</taxon>
        <taxon>Uroviricota</taxon>
        <taxon>Caudoviricetes</taxon>
        <taxon>Seussvirus</taxon>
        <taxon>Seussvirus seuss</taxon>
    </lineage>
</organism>
<name>A0A0K1LN45_9CAUD</name>
<protein>
    <submittedName>
        <fullName evidence="2">Uncharacterized protein</fullName>
    </submittedName>
</protein>
<evidence type="ECO:0000313" key="2">
    <source>
        <dbReference type="EMBL" id="AKU43638.1"/>
    </source>
</evidence>
<evidence type="ECO:0000313" key="3">
    <source>
        <dbReference type="Proteomes" id="UP000221339"/>
    </source>
</evidence>
<reference evidence="2 3" key="1">
    <citation type="journal article" date="2015" name="Genome Announc.">
        <title>Complete Genome Sequence of Caulobacter crescentus Siphophage Seuss.</title>
        <authorList>
            <person name="Sloan J.M."/>
            <person name="Keene J.L."/>
            <person name="Cahill J.L."/>
            <person name="Rasche E.S."/>
            <person name="Kuty Everett G.F."/>
        </authorList>
    </citation>
    <scope>NUCLEOTIDE SEQUENCE [LARGE SCALE GENOMIC DNA]</scope>
</reference>
<dbReference type="Proteomes" id="UP000221339">
    <property type="component" value="Segment"/>
</dbReference>
<keyword evidence="3" id="KW-1185">Reference proteome</keyword>
<dbReference type="EMBL" id="KT001914">
    <property type="protein sequence ID" value="AKU43638.1"/>
    <property type="molecule type" value="Genomic_DNA"/>
</dbReference>
<accession>A0A0K1LN45</accession>
<gene>
    <name evidence="2" type="ORF">CPT_Seuss112</name>
</gene>
<proteinExistence type="predicted"/>
<sequence length="95" mass="10449">MSGGPAANEQVKQALGVKPSQHWPDDKILQGILPWSQGVIRVKVAPKGWTFARCGTMHQSQSRMARRAFAICPQCDAYVCAGHIGQHLARKDHQC</sequence>